<organism evidence="1 2">
    <name type="scientific">Staphylococcus lugdunensis</name>
    <dbReference type="NCBI Taxonomy" id="28035"/>
    <lineage>
        <taxon>Bacteria</taxon>
        <taxon>Bacillati</taxon>
        <taxon>Bacillota</taxon>
        <taxon>Bacilli</taxon>
        <taxon>Bacillales</taxon>
        <taxon>Staphylococcaceae</taxon>
        <taxon>Staphylococcus</taxon>
    </lineage>
</organism>
<protein>
    <submittedName>
        <fullName evidence="1">Uncharacterized protein</fullName>
    </submittedName>
</protein>
<dbReference type="Proteomes" id="UP000070063">
    <property type="component" value="Unassembled WGS sequence"/>
</dbReference>
<evidence type="ECO:0000313" key="2">
    <source>
        <dbReference type="Proteomes" id="UP000070063"/>
    </source>
</evidence>
<accession>A0ABD4EEK0</accession>
<evidence type="ECO:0000313" key="1">
    <source>
        <dbReference type="EMBL" id="KXA37347.1"/>
    </source>
</evidence>
<sequence>MLTAQIPYLNNVKKARVPTIPQRLLFKKQYNVKHKNNEAVGLSDTNGKKYHVVEDNCSAYQ</sequence>
<dbReference type="EMBL" id="LRQI01000077">
    <property type="protein sequence ID" value="KXA37347.1"/>
    <property type="molecule type" value="Genomic_DNA"/>
</dbReference>
<name>A0ABD4EEK0_STALU</name>
<reference evidence="1 2" key="1">
    <citation type="submission" date="2016-01" db="EMBL/GenBank/DDBJ databases">
        <authorList>
            <person name="Mitreva M."/>
            <person name="Pepin K.H."/>
            <person name="Mihindukulasuriya K.A."/>
            <person name="Fulton R."/>
            <person name="Fronick C."/>
            <person name="O'Laughlin M."/>
            <person name="Miner T."/>
            <person name="Herter B."/>
            <person name="Rosa B.A."/>
            <person name="Cordes M."/>
            <person name="Tomlinson C."/>
            <person name="Wollam A."/>
            <person name="Palsikar V.B."/>
            <person name="Mardis E.R."/>
            <person name="Wilson R.K."/>
        </authorList>
    </citation>
    <scope>NUCLEOTIDE SEQUENCE [LARGE SCALE GENOMIC DNA]</scope>
    <source>
        <strain evidence="1 2">MJR7738</strain>
    </source>
</reference>
<comment type="caution">
    <text evidence="1">The sequence shown here is derived from an EMBL/GenBank/DDBJ whole genome shotgun (WGS) entry which is preliminary data.</text>
</comment>
<dbReference type="AlphaFoldDB" id="A0ABD4EEK0"/>
<proteinExistence type="predicted"/>
<gene>
    <name evidence="1" type="ORF">HMPREF3225_01829</name>
</gene>